<feature type="transmembrane region" description="Helical" evidence="1">
    <location>
        <begin position="47"/>
        <end position="70"/>
    </location>
</feature>
<dbReference type="EMBL" id="MZMT01000056">
    <property type="protein sequence ID" value="PIO41761.1"/>
    <property type="molecule type" value="Genomic_DNA"/>
</dbReference>
<gene>
    <name evidence="2" type="ORF">B5P45_26905</name>
</gene>
<reference evidence="3" key="1">
    <citation type="journal article" date="2017" name="Int J Environ Stud">
        <title>Does the Miocene-Pliocene relict legume Oxytropis triphylla form nitrogen-fixing nodules with a combination of bacterial strains?</title>
        <authorList>
            <person name="Safronova V."/>
            <person name="Belimov A."/>
            <person name="Sazanova A."/>
            <person name="Kuznetsova I."/>
            <person name="Popova J."/>
            <person name="Andronov E."/>
            <person name="Verkhozina A."/>
            <person name="Tikhonovich I."/>
        </authorList>
    </citation>
    <scope>NUCLEOTIDE SEQUENCE [LARGE SCALE GENOMIC DNA]</scope>
    <source>
        <strain evidence="3">Tri-38</strain>
    </source>
</reference>
<accession>A0A2N9VQJ3</accession>
<comment type="caution">
    <text evidence="2">The sequence shown here is derived from an EMBL/GenBank/DDBJ whole genome shotgun (WGS) entry which is preliminary data.</text>
</comment>
<evidence type="ECO:0000313" key="3">
    <source>
        <dbReference type="Proteomes" id="UP000232163"/>
    </source>
</evidence>
<name>A0A2N9VQJ3_9HYPH</name>
<keyword evidence="1" id="KW-1133">Transmembrane helix</keyword>
<feature type="transmembrane region" description="Helical" evidence="1">
    <location>
        <begin position="6"/>
        <end position="26"/>
    </location>
</feature>
<evidence type="ECO:0000313" key="2">
    <source>
        <dbReference type="EMBL" id="PIO41761.1"/>
    </source>
</evidence>
<protein>
    <submittedName>
        <fullName evidence="2">Uncharacterized protein</fullName>
    </submittedName>
</protein>
<keyword evidence="1" id="KW-0472">Membrane</keyword>
<dbReference type="Proteomes" id="UP000232163">
    <property type="component" value="Unassembled WGS sequence"/>
</dbReference>
<dbReference type="KEGG" id="pht:BLM14_20955"/>
<organism evidence="2 3">
    <name type="scientific">Phyllobacterium zundukense</name>
    <dbReference type="NCBI Taxonomy" id="1867719"/>
    <lineage>
        <taxon>Bacteria</taxon>
        <taxon>Pseudomonadati</taxon>
        <taxon>Pseudomonadota</taxon>
        <taxon>Alphaproteobacteria</taxon>
        <taxon>Hyphomicrobiales</taxon>
        <taxon>Phyllobacteriaceae</taxon>
        <taxon>Phyllobacterium</taxon>
    </lineage>
</organism>
<sequence>MFTVLLLVAYFVFALYMFVPALLKAWKSGIWVARNNLWSRKTQPKRYWAGICFAIFNILFPTFIIIYAMMYSFN</sequence>
<proteinExistence type="predicted"/>
<keyword evidence="1" id="KW-0812">Transmembrane</keyword>
<keyword evidence="3" id="KW-1185">Reference proteome</keyword>
<dbReference type="AlphaFoldDB" id="A0A2N9VQJ3"/>
<evidence type="ECO:0000256" key="1">
    <source>
        <dbReference type="SAM" id="Phobius"/>
    </source>
</evidence>